<dbReference type="InterPro" id="IPR013783">
    <property type="entry name" value="Ig-like_fold"/>
</dbReference>
<keyword evidence="7" id="KW-0732">Signal</keyword>
<feature type="signal peptide" evidence="7">
    <location>
        <begin position="1"/>
        <end position="28"/>
    </location>
</feature>
<protein>
    <recommendedName>
        <fullName evidence="7">Endoglucanase</fullName>
        <ecNumber evidence="7">3.2.1.4</ecNumber>
    </recommendedName>
</protein>
<feature type="active site" evidence="6">
    <location>
        <position position="554"/>
    </location>
</feature>
<feature type="domain" description="Glycoside hydrolase family 9" evidence="8">
    <location>
        <begin position="128"/>
        <end position="575"/>
    </location>
</feature>
<feature type="domain" description="Cellulase Ig-like" evidence="9">
    <location>
        <begin position="37"/>
        <end position="115"/>
    </location>
</feature>
<evidence type="ECO:0000256" key="7">
    <source>
        <dbReference type="RuleBase" id="RU361166"/>
    </source>
</evidence>
<keyword evidence="11" id="KW-1185">Reference proteome</keyword>
<dbReference type="Proteomes" id="UP000008632">
    <property type="component" value="Chromosome"/>
</dbReference>
<keyword evidence="2 6" id="KW-0378">Hydrolase</keyword>
<dbReference type="InterPro" id="IPR012341">
    <property type="entry name" value="6hp_glycosidase-like_sf"/>
</dbReference>
<dbReference type="SUPFAM" id="SSF81296">
    <property type="entry name" value="E set domains"/>
    <property type="match status" value="1"/>
</dbReference>
<dbReference type="Pfam" id="PF02927">
    <property type="entry name" value="CelD_N"/>
    <property type="match status" value="1"/>
</dbReference>
<evidence type="ECO:0000259" key="9">
    <source>
        <dbReference type="Pfam" id="PF02927"/>
    </source>
</evidence>
<dbReference type="Pfam" id="PF00759">
    <property type="entry name" value="Glyco_hydro_9"/>
    <property type="match status" value="1"/>
</dbReference>
<dbReference type="InterPro" id="IPR008928">
    <property type="entry name" value="6-hairpin_glycosidase_sf"/>
</dbReference>
<keyword evidence="3 6" id="KW-0119">Carbohydrate metabolism</keyword>
<dbReference type="GO" id="GO:0030245">
    <property type="term" value="P:cellulose catabolic process"/>
    <property type="evidence" value="ECO:0007669"/>
    <property type="project" value="UniProtKB-KW"/>
</dbReference>
<dbReference type="KEGG" id="psu:Psesu_1198"/>
<evidence type="ECO:0000313" key="11">
    <source>
        <dbReference type="Proteomes" id="UP000008632"/>
    </source>
</evidence>
<dbReference type="HOGENOM" id="CLU_006010_2_1_6"/>
<dbReference type="PROSITE" id="PS51257">
    <property type="entry name" value="PROKAR_LIPOPROTEIN"/>
    <property type="match status" value="1"/>
</dbReference>
<dbReference type="PANTHER" id="PTHR22298">
    <property type="entry name" value="ENDO-1,4-BETA-GLUCANASE"/>
    <property type="match status" value="1"/>
</dbReference>
<gene>
    <name evidence="10" type="ordered locus">Psesu_1198</name>
</gene>
<feature type="chain" id="PRO_5005128276" description="Endoglucanase" evidence="7">
    <location>
        <begin position="29"/>
        <end position="587"/>
    </location>
</feature>
<dbReference type="PROSITE" id="PS00698">
    <property type="entry name" value="GH9_3"/>
    <property type="match status" value="1"/>
</dbReference>
<evidence type="ECO:0000313" key="10">
    <source>
        <dbReference type="EMBL" id="ADV27046.1"/>
    </source>
</evidence>
<dbReference type="EMBL" id="CP002446">
    <property type="protein sequence ID" value="ADV27046.1"/>
    <property type="molecule type" value="Genomic_DNA"/>
</dbReference>
<name>E6WS97_PSEUU</name>
<dbReference type="InterPro" id="IPR004197">
    <property type="entry name" value="Cellulase_Ig-like"/>
</dbReference>
<comment type="similarity">
    <text evidence="1 6 7">Belongs to the glycosyl hydrolase 9 (cellulase E) family.</text>
</comment>
<dbReference type="STRING" id="743721.Psesu_1198"/>
<evidence type="ECO:0000256" key="2">
    <source>
        <dbReference type="ARBA" id="ARBA00022801"/>
    </source>
</evidence>
<dbReference type="Gene3D" id="1.50.10.10">
    <property type="match status" value="1"/>
</dbReference>
<accession>E6WS97</accession>
<dbReference type="SUPFAM" id="SSF48208">
    <property type="entry name" value="Six-hairpin glycosidases"/>
    <property type="match status" value="1"/>
</dbReference>
<dbReference type="GO" id="GO:0008810">
    <property type="term" value="F:cellulase activity"/>
    <property type="evidence" value="ECO:0007669"/>
    <property type="project" value="UniProtKB-EC"/>
</dbReference>
<evidence type="ECO:0000256" key="5">
    <source>
        <dbReference type="ARBA" id="ARBA00023326"/>
    </source>
</evidence>
<dbReference type="InterPro" id="IPR001701">
    <property type="entry name" value="Glyco_hydro_9"/>
</dbReference>
<feature type="active site" evidence="6">
    <location>
        <position position="563"/>
    </location>
</feature>
<dbReference type="InterPro" id="IPR033126">
    <property type="entry name" value="Glyco_hydro_9_Asp/Glu_AS"/>
</dbReference>
<dbReference type="RefSeq" id="WP_013534875.1">
    <property type="nucleotide sequence ID" value="NC_014924.1"/>
</dbReference>
<keyword evidence="5 6" id="KW-0624">Polysaccharide degradation</keyword>
<sequence>MSGHRSPRAMQAVLAMVLAPMGVVGCHAGTPDAQAQPRQVRINQLGFAPGAQKLVVVESPAQAGFQVLAEGRRKPVLEGRLGEAATWEPAGRQAAVADLSALRAPGRYRVQVDGLPPSDPFEVRPDAYEGVAVAALKAFYFNRAGTALDPAQAGQWARPAGHPDDSVLVHASAASAARPAGTRISAPRGWYDAGDYGKYIVNSGITMWTLLAAWEHYPEFFRNRDAGIPESGNAVPDILDESMWNLQWMLDMQDPADGGVYHKLTTLQFSGAVMPHEDTADRYVVAKSTAATLDFAAVMAMASRVYAPYEAQFPGLPARMAAAARSAWAWAKSNPEAVYRQPEDVGTGAYGDSMLEDEFAWAAAELFLLTGEAAYWDAFVDNAGTPDVPSWSGVRTLGWSSLAHHLQRLPDEEARGFVSAGVLGLARELQQRQAGSPWKVATRAEDFRWGSSSTVLNQALVLLQGYRLEGTRAMLDAAQSQLDWVLGRNPLGVSLVTGHGLRTPMHVHHRPSQADGIDAPVPGWLSGGPNPGQQDAKECPVPYPSSLPALSWLDHDCSYASNEVAINWNAPLVYVAAAVQALTPGPH</sequence>
<proteinExistence type="inferred from homology"/>
<keyword evidence="7" id="KW-0136">Cellulose degradation</keyword>
<dbReference type="Gene3D" id="2.60.40.10">
    <property type="entry name" value="Immunoglobulins"/>
    <property type="match status" value="1"/>
</dbReference>
<dbReference type="AlphaFoldDB" id="E6WS97"/>
<dbReference type="CDD" id="cd02850">
    <property type="entry name" value="E_set_Cellulase_N"/>
    <property type="match status" value="1"/>
</dbReference>
<organism evidence="10 11">
    <name type="scientific">Pseudoxanthomonas suwonensis (strain 11-1)</name>
    <dbReference type="NCBI Taxonomy" id="743721"/>
    <lineage>
        <taxon>Bacteria</taxon>
        <taxon>Pseudomonadati</taxon>
        <taxon>Pseudomonadota</taxon>
        <taxon>Gammaproteobacteria</taxon>
        <taxon>Lysobacterales</taxon>
        <taxon>Lysobacteraceae</taxon>
        <taxon>Pseudoxanthomonas</taxon>
    </lineage>
</organism>
<dbReference type="EC" id="3.2.1.4" evidence="7"/>
<keyword evidence="4 6" id="KW-0326">Glycosidase</keyword>
<reference evidence="10 11" key="1">
    <citation type="submission" date="2011-01" db="EMBL/GenBank/DDBJ databases">
        <title>Complete sequence of Pseudoxanthomonas suwonensis 11-1.</title>
        <authorList>
            <consortium name="US DOE Joint Genome Institute"/>
            <person name="Lucas S."/>
            <person name="Copeland A."/>
            <person name="Lapidus A."/>
            <person name="Cheng J.-F."/>
            <person name="Goodwin L."/>
            <person name="Pitluck S."/>
            <person name="Teshima H."/>
            <person name="Detter J.C."/>
            <person name="Han C."/>
            <person name="Tapia R."/>
            <person name="Land M."/>
            <person name="Hauser L."/>
            <person name="Kyrpides N."/>
            <person name="Ivanova N."/>
            <person name="Ovchinnikova G."/>
            <person name="Siebers A.K."/>
            <person name="Allgaier M."/>
            <person name="Thelen M.P."/>
            <person name="Hugenholtz P."/>
            <person name="Gladden J."/>
            <person name="Woyke T."/>
        </authorList>
    </citation>
    <scope>NUCLEOTIDE SEQUENCE [LARGE SCALE GENOMIC DNA]</scope>
    <source>
        <strain evidence="11">11-1</strain>
    </source>
</reference>
<evidence type="ECO:0000256" key="3">
    <source>
        <dbReference type="ARBA" id="ARBA00023277"/>
    </source>
</evidence>
<evidence type="ECO:0000256" key="1">
    <source>
        <dbReference type="ARBA" id="ARBA00007072"/>
    </source>
</evidence>
<evidence type="ECO:0000256" key="4">
    <source>
        <dbReference type="ARBA" id="ARBA00023295"/>
    </source>
</evidence>
<evidence type="ECO:0000259" key="8">
    <source>
        <dbReference type="Pfam" id="PF00759"/>
    </source>
</evidence>
<dbReference type="InterPro" id="IPR014756">
    <property type="entry name" value="Ig_E-set"/>
</dbReference>
<comment type="catalytic activity">
    <reaction evidence="7">
        <text>Endohydrolysis of (1-&gt;4)-beta-D-glucosidic linkages in cellulose, lichenin and cereal beta-D-glucans.</text>
        <dbReference type="EC" id="3.2.1.4"/>
    </reaction>
</comment>
<dbReference type="eggNOG" id="COG5297">
    <property type="taxonomic scope" value="Bacteria"/>
</dbReference>
<evidence type="ECO:0000256" key="6">
    <source>
        <dbReference type="PROSITE-ProRule" id="PRU10060"/>
    </source>
</evidence>